<evidence type="ECO:0000313" key="1">
    <source>
        <dbReference type="EMBL" id="JAH20921.1"/>
    </source>
</evidence>
<reference evidence="1" key="1">
    <citation type="submission" date="2014-11" db="EMBL/GenBank/DDBJ databases">
        <authorList>
            <person name="Amaro Gonzalez C."/>
        </authorList>
    </citation>
    <scope>NUCLEOTIDE SEQUENCE</scope>
</reference>
<reference evidence="1" key="2">
    <citation type="journal article" date="2015" name="Fish Shellfish Immunol.">
        <title>Early steps in the European eel (Anguilla anguilla)-Vibrio vulnificus interaction in the gills: Role of the RtxA13 toxin.</title>
        <authorList>
            <person name="Callol A."/>
            <person name="Pajuelo D."/>
            <person name="Ebbesson L."/>
            <person name="Teles M."/>
            <person name="MacKenzie S."/>
            <person name="Amaro C."/>
        </authorList>
    </citation>
    <scope>NUCLEOTIDE SEQUENCE</scope>
</reference>
<dbReference type="EMBL" id="GBXM01087656">
    <property type="protein sequence ID" value="JAH20921.1"/>
    <property type="molecule type" value="Transcribed_RNA"/>
</dbReference>
<proteinExistence type="predicted"/>
<sequence>MIIFTQRYLLYPGGMCWQHPCIWDRGPCTSWSTARAEEPHLISAVRRFPLQ</sequence>
<protein>
    <submittedName>
        <fullName evidence="1">Uncharacterized protein</fullName>
    </submittedName>
</protein>
<accession>A0A0E9QVD8</accession>
<dbReference type="AlphaFoldDB" id="A0A0E9QVD8"/>
<name>A0A0E9QVD8_ANGAN</name>
<organism evidence="1">
    <name type="scientific">Anguilla anguilla</name>
    <name type="common">European freshwater eel</name>
    <name type="synonym">Muraena anguilla</name>
    <dbReference type="NCBI Taxonomy" id="7936"/>
    <lineage>
        <taxon>Eukaryota</taxon>
        <taxon>Metazoa</taxon>
        <taxon>Chordata</taxon>
        <taxon>Craniata</taxon>
        <taxon>Vertebrata</taxon>
        <taxon>Euteleostomi</taxon>
        <taxon>Actinopterygii</taxon>
        <taxon>Neopterygii</taxon>
        <taxon>Teleostei</taxon>
        <taxon>Anguilliformes</taxon>
        <taxon>Anguillidae</taxon>
        <taxon>Anguilla</taxon>
    </lineage>
</organism>